<dbReference type="Gene3D" id="3.90.1640.10">
    <property type="entry name" value="inorganic pyrophosphatase (n-terminal core)"/>
    <property type="match status" value="1"/>
</dbReference>
<protein>
    <recommendedName>
        <fullName evidence="5">Phosphoesterase RecJ domain-containing protein</fullName>
    </recommendedName>
</protein>
<evidence type="ECO:0000313" key="4">
    <source>
        <dbReference type="Proteomes" id="UP000012589"/>
    </source>
</evidence>
<dbReference type="Pfam" id="PF02272">
    <property type="entry name" value="DHHA1"/>
    <property type="match status" value="1"/>
</dbReference>
<organism evidence="3 4">
    <name type="scientific">Eubacterium plexicaudatum ASF492</name>
    <dbReference type="NCBI Taxonomy" id="1235802"/>
    <lineage>
        <taxon>Bacteria</taxon>
        <taxon>Bacillati</taxon>
        <taxon>Bacillota</taxon>
        <taxon>Clostridia</taxon>
        <taxon>Eubacteriales</taxon>
        <taxon>Eubacteriaceae</taxon>
        <taxon>Eubacterium</taxon>
    </lineage>
</organism>
<dbReference type="PATRIC" id="fig|1235802.3.peg.860"/>
<feature type="domain" description="DHHA1" evidence="2">
    <location>
        <begin position="232"/>
        <end position="321"/>
    </location>
</feature>
<dbReference type="InterPro" id="IPR001667">
    <property type="entry name" value="DDH_dom"/>
</dbReference>
<evidence type="ECO:0000313" key="3">
    <source>
        <dbReference type="EMBL" id="EMZ36434.1"/>
    </source>
</evidence>
<dbReference type="OrthoDB" id="9803668at2"/>
<dbReference type="EMBL" id="AQFT01000023">
    <property type="protein sequence ID" value="EMZ36434.1"/>
    <property type="molecule type" value="Genomic_DNA"/>
</dbReference>
<accession>N2BHX1</accession>
<dbReference type="GO" id="GO:0003676">
    <property type="term" value="F:nucleic acid binding"/>
    <property type="evidence" value="ECO:0007669"/>
    <property type="project" value="InterPro"/>
</dbReference>
<dbReference type="eggNOG" id="COG0618">
    <property type="taxonomic scope" value="Bacteria"/>
</dbReference>
<dbReference type="PANTHER" id="PTHR47618:SF1">
    <property type="entry name" value="BIFUNCTIONAL OLIGORIBONUCLEASE AND PAP PHOSPHATASE NRNA"/>
    <property type="match status" value="1"/>
</dbReference>
<dbReference type="Proteomes" id="UP000012589">
    <property type="component" value="Unassembled WGS sequence"/>
</dbReference>
<evidence type="ECO:0008006" key="5">
    <source>
        <dbReference type="Google" id="ProtNLM"/>
    </source>
</evidence>
<dbReference type="HOGENOM" id="CLU_039720_0_0_9"/>
<evidence type="ECO:0000259" key="1">
    <source>
        <dbReference type="Pfam" id="PF01368"/>
    </source>
</evidence>
<keyword evidence="4" id="KW-1185">Reference proteome</keyword>
<dbReference type="Gene3D" id="3.10.310.30">
    <property type="match status" value="1"/>
</dbReference>
<dbReference type="InterPro" id="IPR051319">
    <property type="entry name" value="Oligoribo/pAp-PDE_c-di-AMP_PDE"/>
</dbReference>
<dbReference type="Pfam" id="PF01368">
    <property type="entry name" value="DHH"/>
    <property type="match status" value="1"/>
</dbReference>
<evidence type="ECO:0000259" key="2">
    <source>
        <dbReference type="Pfam" id="PF02272"/>
    </source>
</evidence>
<dbReference type="InterPro" id="IPR003156">
    <property type="entry name" value="DHHA1_dom"/>
</dbReference>
<dbReference type="SUPFAM" id="SSF64182">
    <property type="entry name" value="DHH phosphoesterases"/>
    <property type="match status" value="1"/>
</dbReference>
<name>N2BHX1_9FIRM</name>
<reference evidence="3 4" key="1">
    <citation type="journal article" date="2014" name="Genome Announc.">
        <title>Draft genome sequences of the altered schaedler flora, a defined bacterial community from gnotobiotic mice.</title>
        <authorList>
            <person name="Wannemuehler M.J."/>
            <person name="Overstreet A.M."/>
            <person name="Ward D.V."/>
            <person name="Phillips G.J."/>
        </authorList>
    </citation>
    <scope>NUCLEOTIDE SEQUENCE [LARGE SCALE GENOMIC DNA]</scope>
    <source>
        <strain evidence="3 4">ASF492</strain>
    </source>
</reference>
<feature type="domain" description="DDH" evidence="1">
    <location>
        <begin position="14"/>
        <end position="153"/>
    </location>
</feature>
<proteinExistence type="predicted"/>
<dbReference type="InterPro" id="IPR038763">
    <property type="entry name" value="DHH_sf"/>
</dbReference>
<sequence length="327" mass="36147">MNSLKEQLAGVGSVAIAGHVKPDGDCIGSCLAVYNYIKEYDPHIRAKVYLEPIPNIFKFLPRADEIVSEPDDTVRFDLMIVQDCGDAQRLGRAGALLKNARRVICIDHHISNAGFGDDSYIFPKASSTSELIFELIEKEKITKQIAECIYTGIIHDTGLFQYSCTSPKTMRIAAFLMEQGIDFTAIVDRTYVQKTFEQNQILARAIQKSRLHLNGACISSIVTKEDMQEFHVLPKHLEGIVSQLRATKDVQAAVFFYPKDVQEGCDPEYKISFRSGSDAINVAKIAMHYGGGGHIRAAGASTGLEPQVCLDQILELIAQQMSHAIHA</sequence>
<dbReference type="AlphaFoldDB" id="N2BHX1"/>
<gene>
    <name evidence="3" type="ORF">C823_00801</name>
</gene>
<dbReference type="PANTHER" id="PTHR47618">
    <property type="entry name" value="BIFUNCTIONAL OLIGORIBONUCLEASE AND PAP PHOSPHATASE NRNA"/>
    <property type="match status" value="1"/>
</dbReference>
<comment type="caution">
    <text evidence="3">The sequence shown here is derived from an EMBL/GenBank/DDBJ whole genome shotgun (WGS) entry which is preliminary data.</text>
</comment>
<dbReference type="STRING" id="1235802.C823_00801"/>